<dbReference type="InterPro" id="IPR011330">
    <property type="entry name" value="Glyco_hydro/deAcase_b/a-brl"/>
</dbReference>
<dbReference type="RefSeq" id="WP_144933675.1">
    <property type="nucleotide sequence ID" value="NZ_JBHTIU010000051.1"/>
</dbReference>
<protein>
    <submittedName>
        <fullName evidence="5">Polysaccharide deacetylase family protein</fullName>
        <ecNumber evidence="5">3.-.-.-</ecNumber>
    </submittedName>
</protein>
<name>A0ABW3DE74_9BACL</name>
<dbReference type="EMBL" id="JBHTIU010000051">
    <property type="protein sequence ID" value="MFD0870633.1"/>
    <property type="molecule type" value="Genomic_DNA"/>
</dbReference>
<organism evidence="5 6">
    <name type="scientific">Paenibacillus residui</name>
    <dbReference type="NCBI Taxonomy" id="629724"/>
    <lineage>
        <taxon>Bacteria</taxon>
        <taxon>Bacillati</taxon>
        <taxon>Bacillota</taxon>
        <taxon>Bacilli</taxon>
        <taxon>Bacillales</taxon>
        <taxon>Paenibacillaceae</taxon>
        <taxon>Paenibacillus</taxon>
    </lineage>
</organism>
<dbReference type="Gene3D" id="3.20.20.370">
    <property type="entry name" value="Glycoside hydrolase/deacetylase"/>
    <property type="match status" value="1"/>
</dbReference>
<evidence type="ECO:0000259" key="4">
    <source>
        <dbReference type="PROSITE" id="PS51677"/>
    </source>
</evidence>
<dbReference type="PANTHER" id="PTHR10587">
    <property type="entry name" value="GLYCOSYL TRANSFERASE-RELATED"/>
    <property type="match status" value="1"/>
</dbReference>
<keyword evidence="6" id="KW-1185">Reference proteome</keyword>
<feature type="region of interest" description="Disordered" evidence="3">
    <location>
        <begin position="39"/>
        <end position="130"/>
    </location>
</feature>
<comment type="caution">
    <text evidence="5">The sequence shown here is derived from an EMBL/GenBank/DDBJ whole genome shotgun (WGS) entry which is preliminary data.</text>
</comment>
<dbReference type="EC" id="3.-.-.-" evidence="5"/>
<feature type="compositionally biased region" description="Low complexity" evidence="3">
    <location>
        <begin position="59"/>
        <end position="88"/>
    </location>
</feature>
<dbReference type="PANTHER" id="PTHR10587:SF133">
    <property type="entry name" value="CHITIN DEACETYLASE 1-RELATED"/>
    <property type="match status" value="1"/>
</dbReference>
<dbReference type="Proteomes" id="UP001597120">
    <property type="component" value="Unassembled WGS sequence"/>
</dbReference>
<evidence type="ECO:0000313" key="6">
    <source>
        <dbReference type="Proteomes" id="UP001597120"/>
    </source>
</evidence>
<evidence type="ECO:0000256" key="1">
    <source>
        <dbReference type="ARBA" id="ARBA00022723"/>
    </source>
</evidence>
<sequence>MKRRKRRINWRRFSLVLLFILVISIGYNRVEALIAGGGSKAVTGSPAVNGKELDGSGLTGETPSPAPEAATSSPPKATPTPTTDTGKAVPPSPSISPSQTPNADPSPSAQPDRQEEQTSPPPQGTGADEAGEEKRIALTFDDGPDLKWTPQILEILKERNIKATFFLVGKQAEAYPEMVQQIIDEGHLVGNHTWGHEKLTELNTKEVGHAIDRLSDLLFQITGQKISLFRAPYGAMSDKVQSVLDDKGYQLVGWTVDPRDWAGTSPDEMMNIVKKQAKPGGIVLMHSFGGKNSDLSNTVEFLPQLIDYLQEEGYTIVTVPELSP</sequence>
<accession>A0ABW3DE74</accession>
<dbReference type="InterPro" id="IPR002509">
    <property type="entry name" value="NODB_dom"/>
</dbReference>
<keyword evidence="1" id="KW-0479">Metal-binding</keyword>
<dbReference type="SUPFAM" id="SSF88713">
    <property type="entry name" value="Glycoside hydrolase/deacetylase"/>
    <property type="match status" value="1"/>
</dbReference>
<feature type="compositionally biased region" description="Polar residues" evidence="3">
    <location>
        <begin position="99"/>
        <end position="111"/>
    </location>
</feature>
<evidence type="ECO:0000256" key="2">
    <source>
        <dbReference type="ARBA" id="ARBA00022801"/>
    </source>
</evidence>
<reference evidence="6" key="1">
    <citation type="journal article" date="2019" name="Int. J. Syst. Evol. Microbiol.">
        <title>The Global Catalogue of Microorganisms (GCM) 10K type strain sequencing project: providing services to taxonomists for standard genome sequencing and annotation.</title>
        <authorList>
            <consortium name="The Broad Institute Genomics Platform"/>
            <consortium name="The Broad Institute Genome Sequencing Center for Infectious Disease"/>
            <person name="Wu L."/>
            <person name="Ma J."/>
        </authorList>
    </citation>
    <scope>NUCLEOTIDE SEQUENCE [LARGE SCALE GENOMIC DNA]</scope>
    <source>
        <strain evidence="6">CCUG 57263</strain>
    </source>
</reference>
<dbReference type="InterPro" id="IPR050248">
    <property type="entry name" value="Polysacc_deacetylase_ArnD"/>
</dbReference>
<proteinExistence type="predicted"/>
<dbReference type="GO" id="GO:0016787">
    <property type="term" value="F:hydrolase activity"/>
    <property type="evidence" value="ECO:0007669"/>
    <property type="project" value="UniProtKB-KW"/>
</dbReference>
<dbReference type="CDD" id="cd10917">
    <property type="entry name" value="CE4_NodB_like_6s_7s"/>
    <property type="match status" value="1"/>
</dbReference>
<evidence type="ECO:0000313" key="5">
    <source>
        <dbReference type="EMBL" id="MFD0870633.1"/>
    </source>
</evidence>
<evidence type="ECO:0000256" key="3">
    <source>
        <dbReference type="SAM" id="MobiDB-lite"/>
    </source>
</evidence>
<feature type="domain" description="NodB homology" evidence="4">
    <location>
        <begin position="134"/>
        <end position="317"/>
    </location>
</feature>
<gene>
    <name evidence="5" type="ORF">ACFQ03_15875</name>
</gene>
<dbReference type="Pfam" id="PF01522">
    <property type="entry name" value="Polysacc_deac_1"/>
    <property type="match status" value="1"/>
</dbReference>
<keyword evidence="2 5" id="KW-0378">Hydrolase</keyword>
<dbReference type="PROSITE" id="PS51677">
    <property type="entry name" value="NODB"/>
    <property type="match status" value="1"/>
</dbReference>